<sequence length="77" mass="9027">MKQQKKIRKTHRRIIQEDCLDSWVNTNEYLLSKFSPPSCIISQAPGSMLEFLLKSSFYINIQISNFINYQNSVISEI</sequence>
<evidence type="ECO:0000313" key="2">
    <source>
        <dbReference type="Proteomes" id="UP000688137"/>
    </source>
</evidence>
<dbReference type="EMBL" id="CAJJDM010000014">
    <property type="protein sequence ID" value="CAD8051561.1"/>
    <property type="molecule type" value="Genomic_DNA"/>
</dbReference>
<keyword evidence="2" id="KW-1185">Reference proteome</keyword>
<name>A0A8S1K9Z0_PARPR</name>
<dbReference type="AlphaFoldDB" id="A0A8S1K9Z0"/>
<accession>A0A8S1K9Z0</accession>
<reference evidence="1" key="1">
    <citation type="submission" date="2021-01" db="EMBL/GenBank/DDBJ databases">
        <authorList>
            <consortium name="Genoscope - CEA"/>
            <person name="William W."/>
        </authorList>
    </citation>
    <scope>NUCLEOTIDE SEQUENCE</scope>
</reference>
<proteinExistence type="predicted"/>
<organism evidence="1 2">
    <name type="scientific">Paramecium primaurelia</name>
    <dbReference type="NCBI Taxonomy" id="5886"/>
    <lineage>
        <taxon>Eukaryota</taxon>
        <taxon>Sar</taxon>
        <taxon>Alveolata</taxon>
        <taxon>Ciliophora</taxon>
        <taxon>Intramacronucleata</taxon>
        <taxon>Oligohymenophorea</taxon>
        <taxon>Peniculida</taxon>
        <taxon>Parameciidae</taxon>
        <taxon>Paramecium</taxon>
    </lineage>
</organism>
<evidence type="ECO:0000313" key="1">
    <source>
        <dbReference type="EMBL" id="CAD8051561.1"/>
    </source>
</evidence>
<dbReference type="Proteomes" id="UP000688137">
    <property type="component" value="Unassembled WGS sequence"/>
</dbReference>
<protein>
    <submittedName>
        <fullName evidence="1">Uncharacterized protein</fullName>
    </submittedName>
</protein>
<gene>
    <name evidence="1" type="ORF">PPRIM_AZ9-3.1.T0180179</name>
</gene>
<comment type="caution">
    <text evidence="1">The sequence shown here is derived from an EMBL/GenBank/DDBJ whole genome shotgun (WGS) entry which is preliminary data.</text>
</comment>